<dbReference type="SUPFAM" id="SSF48726">
    <property type="entry name" value="Immunoglobulin"/>
    <property type="match status" value="1"/>
</dbReference>
<dbReference type="Ensembl" id="ENSMMOT00000014844.1">
    <property type="protein sequence ID" value="ENSMMOP00000014609.1"/>
    <property type="gene ID" value="ENSMMOG00000011165.1"/>
</dbReference>
<organism evidence="6 7">
    <name type="scientific">Mola mola</name>
    <name type="common">Ocean sunfish</name>
    <name type="synonym">Tetraodon mola</name>
    <dbReference type="NCBI Taxonomy" id="94237"/>
    <lineage>
        <taxon>Eukaryota</taxon>
        <taxon>Metazoa</taxon>
        <taxon>Chordata</taxon>
        <taxon>Craniata</taxon>
        <taxon>Vertebrata</taxon>
        <taxon>Euteleostomi</taxon>
        <taxon>Actinopterygii</taxon>
        <taxon>Neopterygii</taxon>
        <taxon>Teleostei</taxon>
        <taxon>Neoteleostei</taxon>
        <taxon>Acanthomorphata</taxon>
        <taxon>Eupercaria</taxon>
        <taxon>Tetraodontiformes</taxon>
        <taxon>Molidae</taxon>
        <taxon>Mola</taxon>
    </lineage>
</organism>
<feature type="chain" id="PRO_5018751526" description="Ig-like domain-containing protein" evidence="4">
    <location>
        <begin position="20"/>
        <end position="162"/>
    </location>
</feature>
<dbReference type="GO" id="GO:0005102">
    <property type="term" value="F:signaling receptor binding"/>
    <property type="evidence" value="ECO:0007669"/>
    <property type="project" value="TreeGrafter"/>
</dbReference>
<evidence type="ECO:0000313" key="6">
    <source>
        <dbReference type="Ensembl" id="ENSMMOP00000014609.1"/>
    </source>
</evidence>
<evidence type="ECO:0000313" key="7">
    <source>
        <dbReference type="Proteomes" id="UP000261620"/>
    </source>
</evidence>
<dbReference type="STRING" id="94237.ENSMMOP00000014609"/>
<proteinExistence type="predicted"/>
<dbReference type="PROSITE" id="PS50835">
    <property type="entry name" value="IG_LIKE"/>
    <property type="match status" value="1"/>
</dbReference>
<sequence length="162" mass="18014">MPVCTFSCPIQCLFKPCVLLTVSLFGSDPEQVTVQPGDDVTLQCPAGTEASIIKLKWTIADLVSKRYVFFFRENRSYEHYQDPSFRGRVGLKDPEMKDGDASVILKKVTVNDTGTYECELSLDNLEGCDWAERAVDLDPSGVQLLDFCASCSLSLTNTTFSY</sequence>
<dbReference type="AlphaFoldDB" id="A0A3Q3WYQ7"/>
<feature type="domain" description="Ig-like" evidence="5">
    <location>
        <begin position="16"/>
        <end position="121"/>
    </location>
</feature>
<dbReference type="Pfam" id="PF07686">
    <property type="entry name" value="V-set"/>
    <property type="match status" value="1"/>
</dbReference>
<dbReference type="InterPro" id="IPR036179">
    <property type="entry name" value="Ig-like_dom_sf"/>
</dbReference>
<evidence type="ECO:0000256" key="4">
    <source>
        <dbReference type="SAM" id="SignalP"/>
    </source>
</evidence>
<keyword evidence="4" id="KW-0732">Signal</keyword>
<keyword evidence="2" id="KW-0472">Membrane</keyword>
<evidence type="ECO:0000256" key="3">
    <source>
        <dbReference type="ARBA" id="ARBA00023319"/>
    </source>
</evidence>
<dbReference type="OMA" id="CEVSARN"/>
<dbReference type="Proteomes" id="UP000261620">
    <property type="component" value="Unplaced"/>
</dbReference>
<dbReference type="InterPro" id="IPR050504">
    <property type="entry name" value="IgSF_BTN/MOG"/>
</dbReference>
<evidence type="ECO:0000259" key="5">
    <source>
        <dbReference type="PROSITE" id="PS50835"/>
    </source>
</evidence>
<dbReference type="InterPro" id="IPR003599">
    <property type="entry name" value="Ig_sub"/>
</dbReference>
<evidence type="ECO:0000256" key="1">
    <source>
        <dbReference type="ARBA" id="ARBA00004370"/>
    </source>
</evidence>
<protein>
    <recommendedName>
        <fullName evidence="5">Ig-like domain-containing protein</fullName>
    </recommendedName>
</protein>
<name>A0A3Q3WYQ7_MOLML</name>
<accession>A0A3Q3WYQ7</accession>
<comment type="subcellular location">
    <subcellularLocation>
        <location evidence="1">Membrane</location>
    </subcellularLocation>
</comment>
<evidence type="ECO:0000256" key="2">
    <source>
        <dbReference type="ARBA" id="ARBA00023136"/>
    </source>
</evidence>
<dbReference type="GO" id="GO:0050852">
    <property type="term" value="P:T cell receptor signaling pathway"/>
    <property type="evidence" value="ECO:0007669"/>
    <property type="project" value="TreeGrafter"/>
</dbReference>
<reference evidence="6" key="1">
    <citation type="submission" date="2025-08" db="UniProtKB">
        <authorList>
            <consortium name="Ensembl"/>
        </authorList>
    </citation>
    <scope>IDENTIFICATION</scope>
</reference>
<dbReference type="InterPro" id="IPR007110">
    <property type="entry name" value="Ig-like_dom"/>
</dbReference>
<dbReference type="Gene3D" id="2.60.40.10">
    <property type="entry name" value="Immunoglobulins"/>
    <property type="match status" value="1"/>
</dbReference>
<dbReference type="InterPro" id="IPR013783">
    <property type="entry name" value="Ig-like_fold"/>
</dbReference>
<keyword evidence="3" id="KW-0393">Immunoglobulin domain</keyword>
<feature type="signal peptide" evidence="4">
    <location>
        <begin position="1"/>
        <end position="19"/>
    </location>
</feature>
<keyword evidence="7" id="KW-1185">Reference proteome</keyword>
<reference evidence="6" key="2">
    <citation type="submission" date="2025-09" db="UniProtKB">
        <authorList>
            <consortium name="Ensembl"/>
        </authorList>
    </citation>
    <scope>IDENTIFICATION</scope>
</reference>
<dbReference type="PANTHER" id="PTHR24100:SF151">
    <property type="entry name" value="ICOS LIGAND"/>
    <property type="match status" value="1"/>
</dbReference>
<dbReference type="SMART" id="SM00409">
    <property type="entry name" value="IG"/>
    <property type="match status" value="1"/>
</dbReference>
<dbReference type="GO" id="GO:0009897">
    <property type="term" value="C:external side of plasma membrane"/>
    <property type="evidence" value="ECO:0007669"/>
    <property type="project" value="TreeGrafter"/>
</dbReference>
<dbReference type="InterPro" id="IPR013106">
    <property type="entry name" value="Ig_V-set"/>
</dbReference>
<dbReference type="GO" id="GO:0001817">
    <property type="term" value="P:regulation of cytokine production"/>
    <property type="evidence" value="ECO:0007669"/>
    <property type="project" value="TreeGrafter"/>
</dbReference>
<dbReference type="PANTHER" id="PTHR24100">
    <property type="entry name" value="BUTYROPHILIN"/>
    <property type="match status" value="1"/>
</dbReference>